<evidence type="ECO:0000313" key="6">
    <source>
        <dbReference type="EMBL" id="TGZ70096.1"/>
    </source>
</evidence>
<dbReference type="SUPFAM" id="SSF81296">
    <property type="entry name" value="E set domains"/>
    <property type="match status" value="1"/>
</dbReference>
<name>A0A4S2M222_OPIFE</name>
<keyword evidence="3" id="KW-0964">Secreted</keyword>
<dbReference type="InterPro" id="IPR014756">
    <property type="entry name" value="Ig_E-set"/>
</dbReference>
<dbReference type="OrthoDB" id="4937502at2759"/>
<protein>
    <recommendedName>
        <fullName evidence="5">MD-2-related lipid-recognition domain-containing protein</fullName>
    </recommendedName>
</protein>
<gene>
    <name evidence="6" type="ORF">CRM22_003381</name>
</gene>
<evidence type="ECO:0000259" key="5">
    <source>
        <dbReference type="SMART" id="SM00737"/>
    </source>
</evidence>
<dbReference type="Gene3D" id="2.60.40.770">
    <property type="match status" value="1"/>
</dbReference>
<proteinExistence type="inferred from homology"/>
<organism evidence="6 7">
    <name type="scientific">Opisthorchis felineus</name>
    <dbReference type="NCBI Taxonomy" id="147828"/>
    <lineage>
        <taxon>Eukaryota</taxon>
        <taxon>Metazoa</taxon>
        <taxon>Spiralia</taxon>
        <taxon>Lophotrochozoa</taxon>
        <taxon>Platyhelminthes</taxon>
        <taxon>Trematoda</taxon>
        <taxon>Digenea</taxon>
        <taxon>Opisthorchiida</taxon>
        <taxon>Opisthorchiata</taxon>
        <taxon>Opisthorchiidae</taxon>
        <taxon>Opisthorchis</taxon>
    </lineage>
</organism>
<dbReference type="EMBL" id="SJOL01005621">
    <property type="protein sequence ID" value="TGZ70096.1"/>
    <property type="molecule type" value="Genomic_DNA"/>
</dbReference>
<evidence type="ECO:0000256" key="3">
    <source>
        <dbReference type="ARBA" id="ARBA00022525"/>
    </source>
</evidence>
<dbReference type="PANTHER" id="PTHR11306:SF68">
    <property type="entry name" value="NPC INTRACELLULAR CHOLESTEROL TRANSPORTER 2"/>
    <property type="match status" value="1"/>
</dbReference>
<reference evidence="6 7" key="1">
    <citation type="journal article" date="2019" name="BMC Genomics">
        <title>New insights from Opisthorchis felineus genome: update on genomics of the epidemiologically important liver flukes.</title>
        <authorList>
            <person name="Ershov N.I."/>
            <person name="Mordvinov V.A."/>
            <person name="Prokhortchouk E.B."/>
            <person name="Pakharukova M.Y."/>
            <person name="Gunbin K.V."/>
            <person name="Ustyantsev K."/>
            <person name="Genaev M.A."/>
            <person name="Blinov A.G."/>
            <person name="Mazur A."/>
            <person name="Boulygina E."/>
            <person name="Tsygankova S."/>
            <person name="Khrameeva E."/>
            <person name="Chekanov N."/>
            <person name="Fan G."/>
            <person name="Xiao A."/>
            <person name="Zhang H."/>
            <person name="Xu X."/>
            <person name="Yang H."/>
            <person name="Solovyev V."/>
            <person name="Lee S.M."/>
            <person name="Liu X."/>
            <person name="Afonnikov D.A."/>
            <person name="Skryabin K.G."/>
        </authorList>
    </citation>
    <scope>NUCLEOTIDE SEQUENCE [LARGE SCALE GENOMIC DNA]</scope>
    <source>
        <strain evidence="6">AK-0245</strain>
        <tissue evidence="6">Whole organism</tissue>
    </source>
</reference>
<dbReference type="AlphaFoldDB" id="A0A4S2M222"/>
<evidence type="ECO:0000313" key="7">
    <source>
        <dbReference type="Proteomes" id="UP000308267"/>
    </source>
</evidence>
<accession>A0A4S2M222</accession>
<evidence type="ECO:0000256" key="1">
    <source>
        <dbReference type="ARBA" id="ARBA00004613"/>
    </source>
</evidence>
<feature type="signal peptide" evidence="4">
    <location>
        <begin position="1"/>
        <end position="21"/>
    </location>
</feature>
<keyword evidence="4" id="KW-0732">Signal</keyword>
<sequence length="186" mass="20258">MKQSNLFICSVIFYLLSITDAVNFRDCGSNGINVKKVKIHPCKGDPCILEAGMSISVSINFKAFASVEVGSSTIRATIENVSVLGLLTPKGTCAHLSPSCPIQAGGFYTYSQATEIPADIQTGPMNVRWEILLLNGGTFLCVDFPVEIADLSRRAKNLSKFSDCDIILDFEMSTGFTFQFDLDTHI</sequence>
<comment type="subcellular location">
    <subcellularLocation>
        <location evidence="1">Secreted</location>
    </subcellularLocation>
</comment>
<dbReference type="InterPro" id="IPR003172">
    <property type="entry name" value="ML_dom"/>
</dbReference>
<comment type="caution">
    <text evidence="6">The sequence shown here is derived from an EMBL/GenBank/DDBJ whole genome shotgun (WGS) entry which is preliminary data.</text>
</comment>
<dbReference type="GO" id="GO:0032934">
    <property type="term" value="F:sterol binding"/>
    <property type="evidence" value="ECO:0007669"/>
    <property type="project" value="InterPro"/>
</dbReference>
<dbReference type="Pfam" id="PF02221">
    <property type="entry name" value="E1_DerP2_DerF2"/>
    <property type="match status" value="1"/>
</dbReference>
<dbReference type="SMART" id="SM00737">
    <property type="entry name" value="ML"/>
    <property type="match status" value="1"/>
</dbReference>
<dbReference type="GO" id="GO:0015918">
    <property type="term" value="P:sterol transport"/>
    <property type="evidence" value="ECO:0007669"/>
    <property type="project" value="InterPro"/>
</dbReference>
<evidence type="ECO:0000256" key="2">
    <source>
        <dbReference type="ARBA" id="ARBA00006370"/>
    </source>
</evidence>
<dbReference type="Proteomes" id="UP000308267">
    <property type="component" value="Unassembled WGS sequence"/>
</dbReference>
<keyword evidence="7" id="KW-1185">Reference proteome</keyword>
<dbReference type="STRING" id="147828.A0A4S2M222"/>
<dbReference type="GO" id="GO:0005576">
    <property type="term" value="C:extracellular region"/>
    <property type="evidence" value="ECO:0007669"/>
    <property type="project" value="UniProtKB-SubCell"/>
</dbReference>
<comment type="similarity">
    <text evidence="2">Belongs to the NPC2 family.</text>
</comment>
<dbReference type="InterPro" id="IPR039670">
    <property type="entry name" value="NPC2-like"/>
</dbReference>
<feature type="chain" id="PRO_5020268693" description="MD-2-related lipid-recognition domain-containing protein" evidence="4">
    <location>
        <begin position="22"/>
        <end position="186"/>
    </location>
</feature>
<dbReference type="FunFam" id="2.60.40.770:FF:000001">
    <property type="entry name" value="NPC intracellular cholesterol transporter 2"/>
    <property type="match status" value="1"/>
</dbReference>
<feature type="domain" description="MD-2-related lipid-recognition" evidence="5">
    <location>
        <begin position="24"/>
        <end position="146"/>
    </location>
</feature>
<dbReference type="PANTHER" id="PTHR11306">
    <property type="entry name" value="NIEMANN PICK TYPE C2 PROTEIN NPC2-RELATED"/>
    <property type="match status" value="1"/>
</dbReference>
<evidence type="ECO:0000256" key="4">
    <source>
        <dbReference type="SAM" id="SignalP"/>
    </source>
</evidence>